<proteinExistence type="inferred from homology"/>
<evidence type="ECO:0000256" key="10">
    <source>
        <dbReference type="ARBA" id="ARBA00048988"/>
    </source>
</evidence>
<dbReference type="Pfam" id="PF23445">
    <property type="entry name" value="WHD_SNRNP200"/>
    <property type="match status" value="1"/>
</dbReference>
<feature type="region of interest" description="Disordered" evidence="11">
    <location>
        <begin position="1151"/>
        <end position="1177"/>
    </location>
</feature>
<dbReference type="Gene3D" id="1.10.10.10">
    <property type="entry name" value="Winged helix-like DNA-binding domain superfamily/Winged helix DNA-binding domain"/>
    <property type="match status" value="1"/>
</dbReference>
<evidence type="ECO:0000256" key="2">
    <source>
        <dbReference type="ARBA" id="ARBA00022741"/>
    </source>
</evidence>
<dbReference type="SUPFAM" id="SSF52540">
    <property type="entry name" value="P-loop containing nucleoside triphosphate hydrolases"/>
    <property type="match status" value="2"/>
</dbReference>
<feature type="domain" description="Helicase ATP-binding" evidence="12">
    <location>
        <begin position="1"/>
        <end position="150"/>
    </location>
</feature>
<dbReference type="InterPro" id="IPR004179">
    <property type="entry name" value="Sec63-dom"/>
</dbReference>
<dbReference type="GO" id="GO:0005524">
    <property type="term" value="F:ATP binding"/>
    <property type="evidence" value="ECO:0007669"/>
    <property type="project" value="UniProtKB-KW"/>
</dbReference>
<comment type="similarity">
    <text evidence="1">Belongs to the helicase family. SKI2 subfamily.</text>
</comment>
<feature type="compositionally biased region" description="Polar residues" evidence="11">
    <location>
        <begin position="1065"/>
        <end position="1077"/>
    </location>
</feature>
<keyword evidence="4" id="KW-0347">Helicase</keyword>
<evidence type="ECO:0000256" key="8">
    <source>
        <dbReference type="ARBA" id="ARBA00034617"/>
    </source>
</evidence>
<evidence type="ECO:0000256" key="1">
    <source>
        <dbReference type="ARBA" id="ARBA00010140"/>
    </source>
</evidence>
<keyword evidence="5" id="KW-0067">ATP-binding</keyword>
<accession>A0AAW1UIZ1</accession>
<evidence type="ECO:0000259" key="13">
    <source>
        <dbReference type="PROSITE" id="PS51194"/>
    </source>
</evidence>
<dbReference type="PROSITE" id="PS51192">
    <property type="entry name" value="HELICASE_ATP_BIND_1"/>
    <property type="match status" value="1"/>
</dbReference>
<comment type="catalytic activity">
    <reaction evidence="8">
        <text>Couples ATP hydrolysis with the unwinding of duplex DNA by translocating in the 3'-5' direction.</text>
        <dbReference type="EC" id="5.6.2.4"/>
    </reaction>
</comment>
<dbReference type="FunFam" id="1.10.10.10:FF:000012">
    <property type="entry name" value="U5 small nuclear ribonucleoprotein helicase"/>
    <property type="match status" value="1"/>
</dbReference>
<evidence type="ECO:0000256" key="4">
    <source>
        <dbReference type="ARBA" id="ARBA00022806"/>
    </source>
</evidence>
<dbReference type="GO" id="GO:0043138">
    <property type="term" value="F:3'-5' DNA helicase activity"/>
    <property type="evidence" value="ECO:0007669"/>
    <property type="project" value="UniProtKB-EC"/>
</dbReference>
<dbReference type="InterPro" id="IPR057842">
    <property type="entry name" value="WH_MER3"/>
</dbReference>
<protein>
    <recommendedName>
        <fullName evidence="9">DNA 3'-5' helicase</fullName>
        <ecNumber evidence="9">5.6.2.4</ecNumber>
    </recommendedName>
</protein>
<dbReference type="InterPro" id="IPR014001">
    <property type="entry name" value="Helicase_ATP-bd"/>
</dbReference>
<dbReference type="InterPro" id="IPR027417">
    <property type="entry name" value="P-loop_NTPase"/>
</dbReference>
<keyword evidence="2" id="KW-0547">Nucleotide-binding</keyword>
<evidence type="ECO:0000259" key="12">
    <source>
        <dbReference type="PROSITE" id="PS51192"/>
    </source>
</evidence>
<dbReference type="EMBL" id="JARQZJ010000091">
    <property type="protein sequence ID" value="KAK9883512.1"/>
    <property type="molecule type" value="Genomic_DNA"/>
</dbReference>
<keyword evidence="6" id="KW-0413">Isomerase</keyword>
<reference evidence="14 15" key="1">
    <citation type="submission" date="2023-03" db="EMBL/GenBank/DDBJ databases">
        <title>Genome insight into feeding habits of ladybird beetles.</title>
        <authorList>
            <person name="Li H.-S."/>
            <person name="Huang Y.-H."/>
            <person name="Pang H."/>
        </authorList>
    </citation>
    <scope>NUCLEOTIDE SEQUENCE [LARGE SCALE GENOMIC DNA]</scope>
    <source>
        <strain evidence="14">SYSU_2023b</strain>
        <tissue evidence="14">Whole body</tissue>
    </source>
</reference>
<keyword evidence="15" id="KW-1185">Reference proteome</keyword>
<dbReference type="InterPro" id="IPR011545">
    <property type="entry name" value="DEAD/DEAH_box_helicase_dom"/>
</dbReference>
<dbReference type="SUPFAM" id="SSF46785">
    <property type="entry name" value="Winged helix' DNA-binding domain"/>
    <property type="match status" value="1"/>
</dbReference>
<dbReference type="InterPro" id="IPR052247">
    <property type="entry name" value="Meiotic_Crossover_Helicase"/>
</dbReference>
<dbReference type="SMART" id="SM00973">
    <property type="entry name" value="Sec63"/>
    <property type="match status" value="1"/>
</dbReference>
<dbReference type="InterPro" id="IPR001650">
    <property type="entry name" value="Helicase_C-like"/>
</dbReference>
<dbReference type="CDD" id="cd18795">
    <property type="entry name" value="SF2_C_Ski2"/>
    <property type="match status" value="1"/>
</dbReference>
<evidence type="ECO:0000313" key="15">
    <source>
        <dbReference type="Proteomes" id="UP001431783"/>
    </source>
</evidence>
<comment type="catalytic activity">
    <reaction evidence="10">
        <text>ATP + H2O = ADP + phosphate + H(+)</text>
        <dbReference type="Rhea" id="RHEA:13065"/>
        <dbReference type="ChEBI" id="CHEBI:15377"/>
        <dbReference type="ChEBI" id="CHEBI:15378"/>
        <dbReference type="ChEBI" id="CHEBI:30616"/>
        <dbReference type="ChEBI" id="CHEBI:43474"/>
        <dbReference type="ChEBI" id="CHEBI:456216"/>
        <dbReference type="EC" id="5.6.2.4"/>
    </reaction>
</comment>
<evidence type="ECO:0000256" key="5">
    <source>
        <dbReference type="ARBA" id="ARBA00022840"/>
    </source>
</evidence>
<feature type="compositionally biased region" description="Polar residues" evidence="11">
    <location>
        <begin position="868"/>
        <end position="887"/>
    </location>
</feature>
<dbReference type="Proteomes" id="UP001431783">
    <property type="component" value="Unassembled WGS sequence"/>
</dbReference>
<feature type="region of interest" description="Disordered" evidence="11">
    <location>
        <begin position="1060"/>
        <end position="1090"/>
    </location>
</feature>
<keyword evidence="7" id="KW-0469">Meiosis</keyword>
<name>A0AAW1UIZ1_9CUCU</name>
<evidence type="ECO:0000256" key="9">
    <source>
        <dbReference type="ARBA" id="ARBA00034808"/>
    </source>
</evidence>
<dbReference type="Gene3D" id="1.10.3380.10">
    <property type="entry name" value="Sec63 N-terminal domain-like domain"/>
    <property type="match status" value="1"/>
</dbReference>
<dbReference type="Pfam" id="PF00270">
    <property type="entry name" value="DEAD"/>
    <property type="match status" value="1"/>
</dbReference>
<evidence type="ECO:0000256" key="7">
    <source>
        <dbReference type="ARBA" id="ARBA00023254"/>
    </source>
</evidence>
<dbReference type="Gene3D" id="3.40.50.300">
    <property type="entry name" value="P-loop containing nucleotide triphosphate hydrolases"/>
    <property type="match status" value="2"/>
</dbReference>
<feature type="compositionally biased region" description="Polar residues" evidence="11">
    <location>
        <begin position="1154"/>
        <end position="1177"/>
    </location>
</feature>
<comment type="caution">
    <text evidence="14">The sequence shown here is derived from an EMBL/GenBank/DDBJ whole genome shotgun (WGS) entry which is preliminary data.</text>
</comment>
<dbReference type="Pfam" id="PF02889">
    <property type="entry name" value="Sec63"/>
    <property type="match status" value="1"/>
</dbReference>
<keyword evidence="3" id="KW-0378">Hydrolase</keyword>
<dbReference type="PANTHER" id="PTHR47835:SF3">
    <property type="entry name" value="HELICASE FOR MEIOSIS 1"/>
    <property type="match status" value="1"/>
</dbReference>
<dbReference type="SUPFAM" id="SSF158702">
    <property type="entry name" value="Sec63 N-terminal domain-like"/>
    <property type="match status" value="1"/>
</dbReference>
<feature type="domain" description="Helicase C-terminal" evidence="13">
    <location>
        <begin position="184"/>
        <end position="372"/>
    </location>
</feature>
<evidence type="ECO:0000256" key="6">
    <source>
        <dbReference type="ARBA" id="ARBA00023235"/>
    </source>
</evidence>
<evidence type="ECO:0000313" key="14">
    <source>
        <dbReference type="EMBL" id="KAK9883512.1"/>
    </source>
</evidence>
<dbReference type="EC" id="5.6.2.4" evidence="9"/>
<dbReference type="InterPro" id="IPR036390">
    <property type="entry name" value="WH_DNA-bd_sf"/>
</dbReference>
<sequence length="1787" mass="204496">MVYISPMKALCEERLIDWHKKFSSYGVTCISITGDSDYIDFQSLSNHNLIITTPEKWDSITRKWRDNKSFIQVVKLFMIDEIHLLNEENRGATLEVLVCRMKTIQSTVLNDLDEESVCLKQNIRFLAASATFPNIKDVGQWLCDAKYFSFENNTRPVKLNTIVLGYPYNKSSTPFKFDMTLNYKLPALILKYSNGKPTLIFCSTRKSVEMAVKHLTMTLTIPFNEIQKETLRTASSSIADSKLKEGLLHGIGYHHGGLLPEARAVIEQLFRGGILPVLVTTSTLATGVNLPAHLVIIKSTKFYDKGGFQDYTAIAMLQMLGRAGRPQFDSEATALILTTTADKDKFEHMTDGRKDIESNLHRHLTEHLNAEIVLGTITDLDVAMRWLSSTFLYIRARQNPRHYGIPLGLTSDKIDRKLLEICQIDLNKLVKAEMALLDEDINIQPTNLGELMAKYYMSFETIKLFKTLTGNEILQQILSTISKCQEFSDMRLRVDEKKCLNLLNKNRNKDSIRFPLNGKIKTIEMKINCTIQAVLGCLEIEDHSILSEAFRIMRLGERICRCLIEFWKDKTKCYSALVNTIVLWKCFRAQLWENSPHVAKQFPGIGLITSNLLVNGGKTSLVKIINTNPREIEMITKKKPPFGNKVIDIAKTIPRYDMQLEKINHGGQNTLKLVLILLNPECLQETHVVDANDIMSLVIGDNQNNILLYERYMHSHMLENNKVVRLISLNEDVEVIRSHFISENIVGIDVNETLTIKFTHAKIEQDKNANIKIPKVQKSKTQETPYKKLDDTYAKFVQTYIDSYMKCKKSNSKSTEIEFGKPNNINTTMREILHDAEKNIATNKTRKELCNIGNMVEVVAEEKENQGTKHNNIPVCNSKLEPQNSTRPSDDYYNLSSYDESDKIHQIKPSEEEISIRTSEKLCRVKSLTDEEIAEHVDVILSKDLKKHDDIAREDIAENSECFYDKQHTTKVQMDEGVVNLDLVKEFPSLCDKYGMKQLNENIEENAESSGHDNYPRCIDLSKSKRFSQQKGKLHSAESFEDALFNPNTDSLNGYRYKPTERLSHNNSGIDHSYLSQSKKRKSESLKDKFSDDMMKNLDKYIESNEKESPYAKSIKWRSPLVYSPPVKYSPKISTSFSFSIPMPKNNDFESSHDWSMSTTEDPNTSSKNLRTLSSGATPRRENVFPVEKPNIRSSKFLLADREYENDESSEKNDILNQTQNTITMQTPRKALQLHDVISSSFLEDIGLSKSPRVTTKLQNFSQKPKSKNDTEMSVGTYYHDLIAKDRQLQGNSTYQSQQASETRAPFYLNQNTTNCNGNIPKSDISIRKSEETGFNCSTNNVLFRNRMSNLPHPQNYYQPAQQNAVFCPPENMNPHYPREVLVSNMPQFYQIPQKFELHGRYSENVGTALPVDVNNSHAFPSSRNFDHTIYFNNSNGQNRYALEPIIRPDCGLPFPESGSFSRHKEISTQLPSNDLSHINPRLPQGRYHPQYHYKQTPLDMLDHTATSTLKNDFLNNSFRIPNDINITCGSSNQTHQLSNSKNFVDRSNQQEYEKENNPTSVYSWKNIGHENPQNTFKSRNHDGFFLNAHQSVSSNLRYADETFPAWNNVCFQHRLFDCPVCKAQLHPLSLNAGENPGGYNDRRNITNSSDQVILALHPRLKVDNDNTGEPGRNFVYQYDDSNKFHPVLGYNKPYSSHMNPRDVISDTISTSHRTDGGNMQGDRRFYQSENSFVPQRNVRNDGNYNDQFSREMTAAGDIPKQQNDNVQVGNKAFILDKFLQQCENSQ</sequence>
<evidence type="ECO:0000256" key="11">
    <source>
        <dbReference type="SAM" id="MobiDB-lite"/>
    </source>
</evidence>
<dbReference type="PANTHER" id="PTHR47835">
    <property type="entry name" value="HFM1, ATP DEPENDENT DNA HELICASE HOMOLOG"/>
    <property type="match status" value="1"/>
</dbReference>
<dbReference type="GO" id="GO:0016787">
    <property type="term" value="F:hydrolase activity"/>
    <property type="evidence" value="ECO:0007669"/>
    <property type="project" value="UniProtKB-KW"/>
</dbReference>
<gene>
    <name evidence="14" type="ORF">WA026_001688</name>
</gene>
<dbReference type="GO" id="GO:0003676">
    <property type="term" value="F:nucleic acid binding"/>
    <property type="evidence" value="ECO:0007669"/>
    <property type="project" value="InterPro"/>
</dbReference>
<evidence type="ECO:0000256" key="3">
    <source>
        <dbReference type="ARBA" id="ARBA00022801"/>
    </source>
</evidence>
<feature type="region of interest" description="Disordered" evidence="11">
    <location>
        <begin position="863"/>
        <end position="889"/>
    </location>
</feature>
<dbReference type="InterPro" id="IPR036388">
    <property type="entry name" value="WH-like_DNA-bd_sf"/>
</dbReference>
<dbReference type="Pfam" id="PF00271">
    <property type="entry name" value="Helicase_C"/>
    <property type="match status" value="1"/>
</dbReference>
<dbReference type="GO" id="GO:0051321">
    <property type="term" value="P:meiotic cell cycle"/>
    <property type="evidence" value="ECO:0007669"/>
    <property type="project" value="UniProtKB-KW"/>
</dbReference>
<dbReference type="PROSITE" id="PS51194">
    <property type="entry name" value="HELICASE_CTER"/>
    <property type="match status" value="1"/>
</dbReference>
<organism evidence="14 15">
    <name type="scientific">Henosepilachna vigintioctopunctata</name>
    <dbReference type="NCBI Taxonomy" id="420089"/>
    <lineage>
        <taxon>Eukaryota</taxon>
        <taxon>Metazoa</taxon>
        <taxon>Ecdysozoa</taxon>
        <taxon>Arthropoda</taxon>
        <taxon>Hexapoda</taxon>
        <taxon>Insecta</taxon>
        <taxon>Pterygota</taxon>
        <taxon>Neoptera</taxon>
        <taxon>Endopterygota</taxon>
        <taxon>Coleoptera</taxon>
        <taxon>Polyphaga</taxon>
        <taxon>Cucujiformia</taxon>
        <taxon>Coccinelloidea</taxon>
        <taxon>Coccinellidae</taxon>
        <taxon>Epilachninae</taxon>
        <taxon>Epilachnini</taxon>
        <taxon>Henosepilachna</taxon>
    </lineage>
</organism>
<dbReference type="SMART" id="SM00490">
    <property type="entry name" value="HELICc"/>
    <property type="match status" value="1"/>
</dbReference>